<evidence type="ECO:0000256" key="2">
    <source>
        <dbReference type="ARBA" id="ARBA00022741"/>
    </source>
</evidence>
<evidence type="ECO:0000313" key="5">
    <source>
        <dbReference type="EMBL" id="MBM9468987.1"/>
    </source>
</evidence>
<dbReference type="PANTHER" id="PTHR42788:SF13">
    <property type="entry name" value="ALIPHATIC SULFONATES IMPORT ATP-BINDING PROTEIN SSUB"/>
    <property type="match status" value="1"/>
</dbReference>
<dbReference type="InterPro" id="IPR027417">
    <property type="entry name" value="P-loop_NTPase"/>
</dbReference>
<evidence type="ECO:0000256" key="3">
    <source>
        <dbReference type="ARBA" id="ARBA00022840"/>
    </source>
</evidence>
<dbReference type="SUPFAM" id="SSF52540">
    <property type="entry name" value="P-loop containing nucleoside triphosphate hydrolases"/>
    <property type="match status" value="1"/>
</dbReference>
<keyword evidence="6" id="KW-1185">Reference proteome</keyword>
<keyword evidence="1" id="KW-0813">Transport</keyword>
<dbReference type="SMART" id="SM00382">
    <property type="entry name" value="AAA"/>
    <property type="match status" value="1"/>
</dbReference>
<dbReference type="PROSITE" id="PS50893">
    <property type="entry name" value="ABC_TRANSPORTER_2"/>
    <property type="match status" value="1"/>
</dbReference>
<keyword evidence="2" id="KW-0547">Nucleotide-binding</keyword>
<dbReference type="GO" id="GO:0005524">
    <property type="term" value="F:ATP binding"/>
    <property type="evidence" value="ECO:0007669"/>
    <property type="project" value="UniProtKB-KW"/>
</dbReference>
<dbReference type="InterPro" id="IPR050166">
    <property type="entry name" value="ABC_transporter_ATP-bind"/>
</dbReference>
<dbReference type="PANTHER" id="PTHR42788">
    <property type="entry name" value="TAURINE IMPORT ATP-BINDING PROTEIN-RELATED"/>
    <property type="match status" value="1"/>
</dbReference>
<sequence>MSAEPRPPTASGLSLDGVGHDYLRDGRPVPALAPVSLDIPAGQFACVIGPSGSGKTTLVRAMAGLLRPSRGTVRVGGAPVTGPPTGLAMVHQEYGRSLFPWKTVRDNVDLALLNSGRGQRDRRAAVTEALHLVGLPDVERAYPWQLSGGMQQRVAIARAVVAQPRILLMDEPFAAVDAQTRADLEDLVRDLWHRLPLTVVFVTHDIDESVYLGQRVVVLGRPPAGVRADVPVPLPDRRDQVTTRAAVEFTDLRAELYGQIAAAKLG</sequence>
<dbReference type="PROSITE" id="PS00211">
    <property type="entry name" value="ABC_TRANSPORTER_1"/>
    <property type="match status" value="1"/>
</dbReference>
<dbReference type="EMBL" id="JAERWK010000022">
    <property type="protein sequence ID" value="MBM9468987.1"/>
    <property type="molecule type" value="Genomic_DNA"/>
</dbReference>
<protein>
    <submittedName>
        <fullName evidence="5">ABC transporter ATP-binding protein</fullName>
    </submittedName>
</protein>
<name>A0A939C3D5_9ACTN</name>
<comment type="caution">
    <text evidence="5">The sequence shown here is derived from an EMBL/GenBank/DDBJ whole genome shotgun (WGS) entry which is preliminary data.</text>
</comment>
<dbReference type="GO" id="GO:0016887">
    <property type="term" value="F:ATP hydrolysis activity"/>
    <property type="evidence" value="ECO:0007669"/>
    <property type="project" value="InterPro"/>
</dbReference>
<dbReference type="Proteomes" id="UP000663792">
    <property type="component" value="Unassembled WGS sequence"/>
</dbReference>
<evidence type="ECO:0000313" key="6">
    <source>
        <dbReference type="Proteomes" id="UP000663792"/>
    </source>
</evidence>
<dbReference type="Gene3D" id="3.40.50.300">
    <property type="entry name" value="P-loop containing nucleotide triphosphate hydrolases"/>
    <property type="match status" value="1"/>
</dbReference>
<dbReference type="RefSeq" id="WP_205261955.1">
    <property type="nucleotide sequence ID" value="NZ_JAERWK010000022.1"/>
</dbReference>
<reference evidence="5" key="1">
    <citation type="submission" date="2021-01" db="EMBL/GenBank/DDBJ databases">
        <title>YIM 132084 draft genome.</title>
        <authorList>
            <person name="An D."/>
        </authorList>
    </citation>
    <scope>NUCLEOTIDE SEQUENCE</scope>
    <source>
        <strain evidence="5">YIM 132084</strain>
    </source>
</reference>
<proteinExistence type="predicted"/>
<evidence type="ECO:0000256" key="1">
    <source>
        <dbReference type="ARBA" id="ARBA00022448"/>
    </source>
</evidence>
<dbReference type="InterPro" id="IPR003593">
    <property type="entry name" value="AAA+_ATPase"/>
</dbReference>
<evidence type="ECO:0000259" key="4">
    <source>
        <dbReference type="PROSITE" id="PS50893"/>
    </source>
</evidence>
<gene>
    <name evidence="5" type="ORF">JL106_17010</name>
</gene>
<keyword evidence="3 5" id="KW-0067">ATP-binding</keyword>
<accession>A0A939C3D5</accession>
<feature type="domain" description="ABC transporter" evidence="4">
    <location>
        <begin position="13"/>
        <end position="246"/>
    </location>
</feature>
<dbReference type="AlphaFoldDB" id="A0A939C3D5"/>
<dbReference type="Pfam" id="PF00005">
    <property type="entry name" value="ABC_tran"/>
    <property type="match status" value="1"/>
</dbReference>
<organism evidence="5 6">
    <name type="scientific">Nakamurella leprariae</name>
    <dbReference type="NCBI Taxonomy" id="2803911"/>
    <lineage>
        <taxon>Bacteria</taxon>
        <taxon>Bacillati</taxon>
        <taxon>Actinomycetota</taxon>
        <taxon>Actinomycetes</taxon>
        <taxon>Nakamurellales</taxon>
        <taxon>Nakamurellaceae</taxon>
        <taxon>Nakamurella</taxon>
    </lineage>
</organism>
<dbReference type="InterPro" id="IPR017871">
    <property type="entry name" value="ABC_transporter-like_CS"/>
</dbReference>
<dbReference type="CDD" id="cd03293">
    <property type="entry name" value="ABC_NrtD_SsuB_transporters"/>
    <property type="match status" value="1"/>
</dbReference>
<dbReference type="InterPro" id="IPR003439">
    <property type="entry name" value="ABC_transporter-like_ATP-bd"/>
</dbReference>